<evidence type="ECO:0000256" key="2">
    <source>
        <dbReference type="ARBA" id="ARBA00022605"/>
    </source>
</evidence>
<evidence type="ECO:0000313" key="9">
    <source>
        <dbReference type="Proteomes" id="UP000249464"/>
    </source>
</evidence>
<feature type="region of interest" description="Disordered" evidence="6">
    <location>
        <begin position="433"/>
        <end position="455"/>
    </location>
</feature>
<dbReference type="InterPro" id="IPR051857">
    <property type="entry name" value="Asn_synthetase_domain"/>
</dbReference>
<dbReference type="InterPro" id="IPR029055">
    <property type="entry name" value="Ntn_hydrolases_N"/>
</dbReference>
<dbReference type="GO" id="GO:0006529">
    <property type="term" value="P:asparagine biosynthetic process"/>
    <property type="evidence" value="ECO:0007669"/>
    <property type="project" value="UniProtKB-KW"/>
</dbReference>
<feature type="region of interest" description="Disordered" evidence="6">
    <location>
        <begin position="869"/>
        <end position="916"/>
    </location>
</feature>
<keyword evidence="3" id="KW-0808">Transferase</keyword>
<dbReference type="InterPro" id="IPR029063">
    <property type="entry name" value="SAM-dependent_MTases_sf"/>
</dbReference>
<dbReference type="STRING" id="796604.A0A2X0PA14"/>
<dbReference type="InterPro" id="IPR014729">
    <property type="entry name" value="Rossmann-like_a/b/a_fold"/>
</dbReference>
<feature type="domain" description="Asparagine synthetase" evidence="7">
    <location>
        <begin position="574"/>
        <end position="692"/>
    </location>
</feature>
<dbReference type="Gene3D" id="3.40.50.620">
    <property type="entry name" value="HUPs"/>
    <property type="match status" value="1"/>
</dbReference>
<dbReference type="PANTHER" id="PTHR45937:SF1">
    <property type="entry name" value="ASPARAGINE SYNTHETASE DOMAIN-CONTAINING PROTEIN 1"/>
    <property type="match status" value="1"/>
</dbReference>
<keyword evidence="5" id="KW-0315">Glutamine amidotransferase</keyword>
<dbReference type="EMBL" id="FQNC01000045">
    <property type="protein sequence ID" value="SGY62361.1"/>
    <property type="molecule type" value="Genomic_DNA"/>
</dbReference>
<keyword evidence="9" id="KW-1185">Reference proteome</keyword>
<feature type="region of interest" description="Disordered" evidence="6">
    <location>
        <begin position="775"/>
        <end position="803"/>
    </location>
</feature>
<dbReference type="InterPro" id="IPR001962">
    <property type="entry name" value="Asn_synthase"/>
</dbReference>
<dbReference type="PANTHER" id="PTHR45937">
    <property type="entry name" value="ASPARAGINE SYNTHETASE DOMAIN-CONTAINING PROTEIN 1"/>
    <property type="match status" value="1"/>
</dbReference>
<proteinExistence type="predicted"/>
<organism evidence="8 9">
    <name type="scientific">Microbotryum silenes-dioicae</name>
    <dbReference type="NCBI Taxonomy" id="796604"/>
    <lineage>
        <taxon>Eukaryota</taxon>
        <taxon>Fungi</taxon>
        <taxon>Dikarya</taxon>
        <taxon>Basidiomycota</taxon>
        <taxon>Pucciniomycotina</taxon>
        <taxon>Microbotryomycetes</taxon>
        <taxon>Microbotryales</taxon>
        <taxon>Microbotryaceae</taxon>
        <taxon>Microbotryum</taxon>
    </lineage>
</organism>
<dbReference type="Proteomes" id="UP000249464">
    <property type="component" value="Unassembled WGS sequence"/>
</dbReference>
<dbReference type="SUPFAM" id="SSF53335">
    <property type="entry name" value="S-adenosyl-L-methionine-dependent methyltransferases"/>
    <property type="match status" value="1"/>
</dbReference>
<keyword evidence="1" id="KW-0489">Methyltransferase</keyword>
<dbReference type="SUPFAM" id="SSF52402">
    <property type="entry name" value="Adenine nucleotide alpha hydrolases-like"/>
    <property type="match status" value="1"/>
</dbReference>
<dbReference type="GO" id="GO:0032259">
    <property type="term" value="P:methylation"/>
    <property type="evidence" value="ECO:0007669"/>
    <property type="project" value="UniProtKB-KW"/>
</dbReference>
<dbReference type="SUPFAM" id="SSF56235">
    <property type="entry name" value="N-terminal nucleophile aminohydrolases (Ntn hydrolases)"/>
    <property type="match status" value="1"/>
</dbReference>
<protein>
    <submittedName>
        <fullName evidence="8">BQ5605_C007g04682 protein</fullName>
    </submittedName>
</protein>
<dbReference type="Gene3D" id="3.60.20.10">
    <property type="entry name" value="Glutamine Phosphoribosylpyrophosphate, subunit 1, domain 1"/>
    <property type="match status" value="1"/>
</dbReference>
<feature type="compositionally biased region" description="Polar residues" evidence="6">
    <location>
        <begin position="780"/>
        <end position="803"/>
    </location>
</feature>
<dbReference type="GO" id="GO:0004066">
    <property type="term" value="F:asparagine synthase (glutamine-hydrolyzing) activity"/>
    <property type="evidence" value="ECO:0007669"/>
    <property type="project" value="InterPro"/>
</dbReference>
<dbReference type="Pfam" id="PF04072">
    <property type="entry name" value="LCM"/>
    <property type="match status" value="1"/>
</dbReference>
<dbReference type="Gene3D" id="3.40.50.150">
    <property type="entry name" value="Vaccinia Virus protein VP39"/>
    <property type="match status" value="1"/>
</dbReference>
<name>A0A2X0PA14_9BASI</name>
<evidence type="ECO:0000256" key="5">
    <source>
        <dbReference type="ARBA" id="ARBA00022962"/>
    </source>
</evidence>
<evidence type="ECO:0000256" key="3">
    <source>
        <dbReference type="ARBA" id="ARBA00022679"/>
    </source>
</evidence>
<dbReference type="AlphaFoldDB" id="A0A2X0PA14"/>
<dbReference type="GO" id="GO:0008168">
    <property type="term" value="F:methyltransferase activity"/>
    <property type="evidence" value="ECO:0007669"/>
    <property type="project" value="UniProtKB-KW"/>
</dbReference>
<sequence length="1177" mass="129778">MSALVSPHRIFSSWIYKGKSFLTGLGARVMCGIAFALSYRSVKNAETRWALSGPSQAELVLHRSCSTPTAPLIEHDYDNQVKIGHAVRDENATSVSVPSLDCRDEVESEVEDDSAAWWRAVSGAVQPRGPDASGDHHVELEAIKERFNIDMRFHTSVLHMRGDVVTPQPFVEADTGDVLLWNGEVFDGLTVGSHDNDGSRLFHEIQQAGPRALPAILQGIEGPYAFIYFDKAQNTLWSGRDHLGRRSLLLHRPTPSMPRLILASCAPLARPNSDFGEWEEVACDALFSFDLNEVLQSGVPTFVPTPRSFRSDAQAPKNSSFYPYDRLLTIVPTPDQVFDPSSHETQPVQLELQSAILALEAALELSIRQRILNLPPHPDPSSPSPQARIAVLFSGGLDCTTLACLVDRILDEEEGIDLINVAFENPRTIQSMTKLKERQGSGKKKNKNRRKDGEELKMEEGAVDLGNKEISIYDVPDRLTGRASWRELRRLRPKRRWNLVGESYLLGAEVDVPYQEMMEHRSAVMELMRPHCTIMDLSISLAFYFAARGQGHLASSDPNPSSKTTPPQPYHSSARVLLSGLGADELLGGYARHRKAFYTATGGRPLPTSDPSDGSWSHLIQEMQMDLDRLPIRNLGRDDRIISHHGKEARYPFLAAHVIDLCTKLPIWIKCDPRLGEGKGDKRLLRLVAGKLGLGEVAGLKKRAIHFGARTAKMELGSGRDKGEDAVEGMVNNYLDTASLDLIVMRAPPLRPPLGSERARCPLVLSPPPFFAPLLKNPTMRPTPSHSSTLSSRTTNPNEPVQSTDLDALLSRHSASTLSYLSDPYTSYFLPPSIRRAGPSGWRRPVLIHLGTHARTWGVDRVVERFLLGGGGTEGEGEGEGEGREARGRGRSGSGSESGGEQVARSKLGRRGKRQVLSMGAGTDTRYWRMRDKWISAATEGSRTQEGWEEVVNWVEVDFEEASSAKAKIVATKKELKDGLGASLKIEKGGLALSSKAYKLIPGDLRNLTTSLGPHLLSSDPFPTRSEPLLDSTLPTLLLAECVLVYLPADTTTDLLRWFSSTFRQAGGSCISYDPFNFEDAFGKVMIRNLATRNLVLPAASSTPTLESLNARLTENGFAQAESRTIEQIRKEVIPREEIQRVNKLEQIDEVEELNLVLGHYAITIGNVRGDEGVVGF</sequence>
<keyword evidence="2" id="KW-0028">Amino-acid biosynthesis</keyword>
<evidence type="ECO:0000256" key="4">
    <source>
        <dbReference type="ARBA" id="ARBA00022888"/>
    </source>
</evidence>
<keyword evidence="4" id="KW-0061">Asparagine biosynthesis</keyword>
<reference evidence="8 9" key="1">
    <citation type="submission" date="2016-11" db="EMBL/GenBank/DDBJ databases">
        <authorList>
            <person name="Jaros S."/>
            <person name="Januszkiewicz K."/>
            <person name="Wedrychowicz H."/>
        </authorList>
    </citation>
    <scope>NUCLEOTIDE SEQUENCE [LARGE SCALE GENOMIC DNA]</scope>
</reference>
<evidence type="ECO:0000313" key="8">
    <source>
        <dbReference type="EMBL" id="SGY62361.1"/>
    </source>
</evidence>
<evidence type="ECO:0000256" key="6">
    <source>
        <dbReference type="SAM" id="MobiDB-lite"/>
    </source>
</evidence>
<evidence type="ECO:0000259" key="7">
    <source>
        <dbReference type="Pfam" id="PF00733"/>
    </source>
</evidence>
<dbReference type="InterPro" id="IPR007213">
    <property type="entry name" value="Ppm1/Ppm2/Tcmp"/>
</dbReference>
<evidence type="ECO:0000256" key="1">
    <source>
        <dbReference type="ARBA" id="ARBA00022603"/>
    </source>
</evidence>
<accession>A0A2X0PA14</accession>
<dbReference type="CDD" id="cd01991">
    <property type="entry name" value="Asn_synthase_B_C"/>
    <property type="match status" value="1"/>
</dbReference>
<dbReference type="Pfam" id="PF00733">
    <property type="entry name" value="Asn_synthase"/>
    <property type="match status" value="1"/>
</dbReference>
<feature type="compositionally biased region" description="Basic residues" evidence="6">
    <location>
        <begin position="441"/>
        <end position="450"/>
    </location>
</feature>
<gene>
    <name evidence="8" type="primary">BQ5605_C007g04682</name>
    <name evidence="8" type="ORF">BQ5605_C007G04682</name>
</gene>